<proteinExistence type="predicted"/>
<keyword evidence="5" id="KW-0819">tRNA processing</keyword>
<evidence type="ECO:0000313" key="7">
    <source>
        <dbReference type="EMBL" id="SVD10828.1"/>
    </source>
</evidence>
<evidence type="ECO:0000256" key="1">
    <source>
        <dbReference type="ARBA" id="ARBA00022490"/>
    </source>
</evidence>
<dbReference type="InterPro" id="IPR029063">
    <property type="entry name" value="SAM-dependent_MTases_sf"/>
</dbReference>
<dbReference type="Pfam" id="PF25133">
    <property type="entry name" value="TYW2_N_2"/>
    <property type="match status" value="1"/>
</dbReference>
<dbReference type="GO" id="GO:0002939">
    <property type="term" value="P:tRNA N1-guanine methylation"/>
    <property type="evidence" value="ECO:0007669"/>
    <property type="project" value="TreeGrafter"/>
</dbReference>
<sequence length="306" mass="34743">VLNHIRIQLISHLRVSIRKAEEAKDFLRKNSFLNESFLPIKEESSVLWPLNCGKVEFEGEIVECEGLRQIKKPRDYRSKLSSNIAGFAPRSFDIFGKIAIIRLVDDLINNEKEIAGALLESHTNIKTVCVDLGVGGEYRVRNLRIIGGKDSFISIHKENGMKFEADISKVYFSPRLATERERVSSLVGEDEFVLDAFSGVAPFSISLAKRGCKILALDSNPEAKKWALINFTANKLSKDIYDYYTTKFEEYNFGNNMFNRIVMNNPTNSLPYLEKALSLLMVGGWIHFYHISPKDDSFNIEECLGS</sequence>
<dbReference type="Pfam" id="PF02475">
    <property type="entry name" value="TRM5-TYW2_MTfase"/>
    <property type="match status" value="1"/>
</dbReference>
<name>A0A382SNT0_9ZZZZ</name>
<evidence type="ECO:0000256" key="3">
    <source>
        <dbReference type="ARBA" id="ARBA00022679"/>
    </source>
</evidence>
<dbReference type="InterPro" id="IPR056744">
    <property type="entry name" value="TRM5/TYW2-like_N"/>
</dbReference>
<keyword evidence="4" id="KW-0949">S-adenosyl-L-methionine</keyword>
<dbReference type="SUPFAM" id="SSF53335">
    <property type="entry name" value="S-adenosyl-L-methionine-dependent methyltransferases"/>
    <property type="match status" value="1"/>
</dbReference>
<dbReference type="Gene3D" id="3.40.50.150">
    <property type="entry name" value="Vaccinia Virus protein VP39"/>
    <property type="match status" value="1"/>
</dbReference>
<accession>A0A382SNT0</accession>
<reference evidence="7" key="1">
    <citation type="submission" date="2018-05" db="EMBL/GenBank/DDBJ databases">
        <authorList>
            <person name="Lanie J.A."/>
            <person name="Ng W.-L."/>
            <person name="Kazmierczak K.M."/>
            <person name="Andrzejewski T.M."/>
            <person name="Davidsen T.M."/>
            <person name="Wayne K.J."/>
            <person name="Tettelin H."/>
            <person name="Glass J.I."/>
            <person name="Rusch D."/>
            <person name="Podicherti R."/>
            <person name="Tsui H.-C.T."/>
            <person name="Winkler M.E."/>
        </authorList>
    </citation>
    <scope>NUCLEOTIDE SEQUENCE</scope>
</reference>
<dbReference type="Gene3D" id="3.30.300.110">
    <property type="entry name" value="Met-10+ protein-like domains"/>
    <property type="match status" value="1"/>
</dbReference>
<dbReference type="GO" id="GO:0008175">
    <property type="term" value="F:tRNA methyltransferase activity"/>
    <property type="evidence" value="ECO:0007669"/>
    <property type="project" value="TreeGrafter"/>
</dbReference>
<evidence type="ECO:0000256" key="2">
    <source>
        <dbReference type="ARBA" id="ARBA00022603"/>
    </source>
</evidence>
<organism evidence="7">
    <name type="scientific">marine metagenome</name>
    <dbReference type="NCBI Taxonomy" id="408172"/>
    <lineage>
        <taxon>unclassified sequences</taxon>
        <taxon>metagenomes</taxon>
        <taxon>ecological metagenomes</taxon>
    </lineage>
</organism>
<keyword evidence="1" id="KW-0963">Cytoplasm</keyword>
<gene>
    <name evidence="7" type="ORF">METZ01_LOCUS363682</name>
</gene>
<dbReference type="PROSITE" id="PS51684">
    <property type="entry name" value="SAM_MT_TRM5_TYW2"/>
    <property type="match status" value="1"/>
</dbReference>
<dbReference type="InterPro" id="IPR030382">
    <property type="entry name" value="MeTrfase_TRM5/TYW2"/>
</dbReference>
<dbReference type="InterPro" id="IPR056743">
    <property type="entry name" value="TRM5-TYW2-like_MTfase"/>
</dbReference>
<feature type="non-terminal residue" evidence="7">
    <location>
        <position position="306"/>
    </location>
</feature>
<dbReference type="EMBL" id="UINC01130027">
    <property type="protein sequence ID" value="SVD10828.1"/>
    <property type="molecule type" value="Genomic_DNA"/>
</dbReference>
<dbReference type="PANTHER" id="PTHR23245:SF36">
    <property type="entry name" value="TRNA (GUANINE(37)-N1)-METHYLTRANSFERASE"/>
    <property type="match status" value="1"/>
</dbReference>
<feature type="domain" description="SAM-dependent methyltransferase TRM5/TYW2-type" evidence="6">
    <location>
        <begin position="92"/>
        <end position="306"/>
    </location>
</feature>
<protein>
    <recommendedName>
        <fullName evidence="6">SAM-dependent methyltransferase TRM5/TYW2-type domain-containing protein</fullName>
    </recommendedName>
</protein>
<keyword evidence="3" id="KW-0808">Transferase</keyword>
<feature type="non-terminal residue" evidence="7">
    <location>
        <position position="1"/>
    </location>
</feature>
<dbReference type="GO" id="GO:0005737">
    <property type="term" value="C:cytoplasm"/>
    <property type="evidence" value="ECO:0007669"/>
    <property type="project" value="TreeGrafter"/>
</dbReference>
<evidence type="ECO:0000259" key="6">
    <source>
        <dbReference type="PROSITE" id="PS51684"/>
    </source>
</evidence>
<evidence type="ECO:0000256" key="5">
    <source>
        <dbReference type="ARBA" id="ARBA00022694"/>
    </source>
</evidence>
<dbReference type="PANTHER" id="PTHR23245">
    <property type="entry name" value="TRNA METHYLTRANSFERASE"/>
    <property type="match status" value="1"/>
</dbReference>
<evidence type="ECO:0000256" key="4">
    <source>
        <dbReference type="ARBA" id="ARBA00022691"/>
    </source>
</evidence>
<keyword evidence="2" id="KW-0489">Methyltransferase</keyword>
<dbReference type="AlphaFoldDB" id="A0A382SNT0"/>